<proteinExistence type="predicted"/>
<evidence type="ECO:0000259" key="4">
    <source>
        <dbReference type="PROSITE" id="PS50977"/>
    </source>
</evidence>
<dbReference type="PRINTS" id="PR00455">
    <property type="entry name" value="HTHTETR"/>
</dbReference>
<evidence type="ECO:0000313" key="5">
    <source>
        <dbReference type="EMBL" id="MCQ8242263.1"/>
    </source>
</evidence>
<protein>
    <submittedName>
        <fullName evidence="5">TetR/AcrR family transcriptional regulator</fullName>
    </submittedName>
</protein>
<name>A0ABT1W2Y5_9PROT</name>
<dbReference type="InterPro" id="IPR009057">
    <property type="entry name" value="Homeodomain-like_sf"/>
</dbReference>
<reference evidence="5 6" key="1">
    <citation type="submission" date="2022-06" db="EMBL/GenBank/DDBJ databases">
        <title>Rhizosaccharibacter gen. nov. sp. nov. KSS12, endophytic bacteria isolated from sugarcane.</title>
        <authorList>
            <person name="Pitiwittayakul N."/>
        </authorList>
    </citation>
    <scope>NUCLEOTIDE SEQUENCE [LARGE SCALE GENOMIC DNA]</scope>
    <source>
        <strain evidence="5 6">KSS12</strain>
    </source>
</reference>
<organism evidence="5 6">
    <name type="scientific">Rhizosaccharibacter radicis</name>
    <dbReference type="NCBI Taxonomy" id="2782605"/>
    <lineage>
        <taxon>Bacteria</taxon>
        <taxon>Pseudomonadati</taxon>
        <taxon>Pseudomonadota</taxon>
        <taxon>Alphaproteobacteria</taxon>
        <taxon>Acetobacterales</taxon>
        <taxon>Acetobacteraceae</taxon>
        <taxon>Rhizosaccharibacter</taxon>
    </lineage>
</organism>
<dbReference type="Pfam" id="PF13972">
    <property type="entry name" value="TetR"/>
    <property type="match status" value="1"/>
</dbReference>
<evidence type="ECO:0000313" key="6">
    <source>
        <dbReference type="Proteomes" id="UP001524547"/>
    </source>
</evidence>
<feature type="DNA-binding region" description="H-T-H motif" evidence="2">
    <location>
        <begin position="54"/>
        <end position="73"/>
    </location>
</feature>
<dbReference type="PROSITE" id="PS50977">
    <property type="entry name" value="HTH_TETR_2"/>
    <property type="match status" value="1"/>
</dbReference>
<dbReference type="Proteomes" id="UP001524547">
    <property type="component" value="Unassembled WGS sequence"/>
</dbReference>
<dbReference type="Pfam" id="PF00440">
    <property type="entry name" value="TetR_N"/>
    <property type="match status" value="1"/>
</dbReference>
<dbReference type="PANTHER" id="PTHR30055">
    <property type="entry name" value="HTH-TYPE TRANSCRIPTIONAL REGULATOR RUTR"/>
    <property type="match status" value="1"/>
</dbReference>
<evidence type="ECO:0000256" key="1">
    <source>
        <dbReference type="ARBA" id="ARBA00023125"/>
    </source>
</evidence>
<dbReference type="RefSeq" id="WP_422921017.1">
    <property type="nucleotide sequence ID" value="NZ_JAMZEJ010000010.1"/>
</dbReference>
<sequence>MRKRPAQDRSAARAMIGTTTTGTTRGRRPRTGTRERVLDIACALLNENGSERVTTRSVADAAGINEGNLYYHFRTKEALVLALFERFEGDASALLGGGVPDATDPSLYQNRLRDWFVLTWRYRFLFRDGMILRALAPALAPRLRRLSGRLQDETRLVLAAMQEGGLLRIAPAELDQLLANLWIVSSYWISYLVTLRGVRRISPRHLGWGFAQVQALYRPFLTPVALAWVAAQGDAARPVFRHQALSALPLPVARTS</sequence>
<accession>A0ABT1W2Y5</accession>
<dbReference type="PANTHER" id="PTHR30055:SF223">
    <property type="entry name" value="HTH-TYPE TRANSCRIPTIONAL REGULATOR UIDR"/>
    <property type="match status" value="1"/>
</dbReference>
<feature type="region of interest" description="Disordered" evidence="3">
    <location>
        <begin position="1"/>
        <end position="32"/>
    </location>
</feature>
<keyword evidence="1 2" id="KW-0238">DNA-binding</keyword>
<dbReference type="InterPro" id="IPR001647">
    <property type="entry name" value="HTH_TetR"/>
</dbReference>
<dbReference type="InterPro" id="IPR023772">
    <property type="entry name" value="DNA-bd_HTH_TetR-type_CS"/>
</dbReference>
<evidence type="ECO:0000256" key="3">
    <source>
        <dbReference type="SAM" id="MobiDB-lite"/>
    </source>
</evidence>
<dbReference type="EMBL" id="JAMZEJ010000010">
    <property type="protein sequence ID" value="MCQ8242263.1"/>
    <property type="molecule type" value="Genomic_DNA"/>
</dbReference>
<keyword evidence="6" id="KW-1185">Reference proteome</keyword>
<comment type="caution">
    <text evidence="5">The sequence shown here is derived from an EMBL/GenBank/DDBJ whole genome shotgun (WGS) entry which is preliminary data.</text>
</comment>
<dbReference type="InterPro" id="IPR050109">
    <property type="entry name" value="HTH-type_TetR-like_transc_reg"/>
</dbReference>
<feature type="compositionally biased region" description="Basic and acidic residues" evidence="3">
    <location>
        <begin position="1"/>
        <end position="11"/>
    </location>
</feature>
<dbReference type="Gene3D" id="1.10.357.10">
    <property type="entry name" value="Tetracycline Repressor, domain 2"/>
    <property type="match status" value="1"/>
</dbReference>
<dbReference type="SUPFAM" id="SSF46689">
    <property type="entry name" value="Homeodomain-like"/>
    <property type="match status" value="1"/>
</dbReference>
<evidence type="ECO:0000256" key="2">
    <source>
        <dbReference type="PROSITE-ProRule" id="PRU00335"/>
    </source>
</evidence>
<dbReference type="InterPro" id="IPR025722">
    <property type="entry name" value="TetR"/>
</dbReference>
<gene>
    <name evidence="5" type="ORF">NFI88_15630</name>
</gene>
<dbReference type="PROSITE" id="PS01081">
    <property type="entry name" value="HTH_TETR_1"/>
    <property type="match status" value="1"/>
</dbReference>
<feature type="domain" description="HTH tetR-type" evidence="4">
    <location>
        <begin position="31"/>
        <end position="91"/>
    </location>
</feature>